<evidence type="ECO:0000256" key="1">
    <source>
        <dbReference type="SAM" id="SignalP"/>
    </source>
</evidence>
<evidence type="ECO:0000313" key="3">
    <source>
        <dbReference type="EMBL" id="MCH7410790.1"/>
    </source>
</evidence>
<reference evidence="3" key="1">
    <citation type="submission" date="2022-03" db="EMBL/GenBank/DDBJ databases">
        <title>De novo assembled genomes of Belliella spp. (Cyclobacteriaceae) strains.</title>
        <authorList>
            <person name="Szabo A."/>
            <person name="Korponai K."/>
            <person name="Felfoldi T."/>
        </authorList>
    </citation>
    <scope>NUCLEOTIDE SEQUENCE</scope>
    <source>
        <strain evidence="3">DSM 111904</strain>
    </source>
</reference>
<dbReference type="RefSeq" id="WP_241349152.1">
    <property type="nucleotide sequence ID" value="NZ_JAKZGP010000047.1"/>
</dbReference>
<name>A0ABS9V3M6_9BACT</name>
<accession>A0ABS9V3M6</accession>
<comment type="caution">
    <text evidence="3">The sequence shown here is derived from an EMBL/GenBank/DDBJ whole genome shotgun (WGS) entry which is preliminary data.</text>
</comment>
<evidence type="ECO:0000313" key="4">
    <source>
        <dbReference type="Proteomes" id="UP001165489"/>
    </source>
</evidence>
<organism evidence="3 4">
    <name type="scientific">Belliella filtrata</name>
    <dbReference type="NCBI Taxonomy" id="2923435"/>
    <lineage>
        <taxon>Bacteria</taxon>
        <taxon>Pseudomonadati</taxon>
        <taxon>Bacteroidota</taxon>
        <taxon>Cytophagia</taxon>
        <taxon>Cytophagales</taxon>
        <taxon>Cyclobacteriaceae</taxon>
        <taxon>Belliella</taxon>
    </lineage>
</organism>
<feature type="chain" id="PRO_5045641038" evidence="1">
    <location>
        <begin position="27"/>
        <end position="323"/>
    </location>
</feature>
<dbReference type="InterPro" id="IPR030395">
    <property type="entry name" value="GP_PDE_dom"/>
</dbReference>
<feature type="domain" description="GP-PDE" evidence="2">
    <location>
        <begin position="61"/>
        <end position="323"/>
    </location>
</feature>
<proteinExistence type="predicted"/>
<keyword evidence="4" id="KW-1185">Reference proteome</keyword>
<dbReference type="Gene3D" id="3.20.20.190">
    <property type="entry name" value="Phosphatidylinositol (PI) phosphodiesterase"/>
    <property type="match status" value="1"/>
</dbReference>
<dbReference type="PROSITE" id="PS51257">
    <property type="entry name" value="PROKAR_LIPOPROTEIN"/>
    <property type="match status" value="1"/>
</dbReference>
<feature type="signal peptide" evidence="1">
    <location>
        <begin position="1"/>
        <end position="26"/>
    </location>
</feature>
<dbReference type="SUPFAM" id="SSF51695">
    <property type="entry name" value="PLC-like phosphodiesterases"/>
    <property type="match status" value="1"/>
</dbReference>
<gene>
    <name evidence="3" type="ORF">MM239_15385</name>
</gene>
<dbReference type="Pfam" id="PF03009">
    <property type="entry name" value="GDPD"/>
    <property type="match status" value="1"/>
</dbReference>
<dbReference type="PANTHER" id="PTHR46320">
    <property type="entry name" value="GLYCEROPHOSPHODIESTER PHOSPHODIESTERASE 1"/>
    <property type="match status" value="1"/>
</dbReference>
<dbReference type="InterPro" id="IPR017946">
    <property type="entry name" value="PLC-like_Pdiesterase_TIM-brl"/>
</dbReference>
<evidence type="ECO:0000259" key="2">
    <source>
        <dbReference type="PROSITE" id="PS51704"/>
    </source>
</evidence>
<protein>
    <submittedName>
        <fullName evidence="3">Glycerophosphodiester phosphodiesterase family protein</fullName>
    </submittedName>
</protein>
<dbReference type="CDD" id="cd08566">
    <property type="entry name" value="GDPD_AtGDE_like"/>
    <property type="match status" value="1"/>
</dbReference>
<dbReference type="PANTHER" id="PTHR46320:SF1">
    <property type="entry name" value="GLYCEROPHOSPHODIESTER PHOSPHODIESTERASE 1"/>
    <property type="match status" value="1"/>
</dbReference>
<dbReference type="PROSITE" id="PS51704">
    <property type="entry name" value="GP_PDE"/>
    <property type="match status" value="1"/>
</dbReference>
<dbReference type="Proteomes" id="UP001165489">
    <property type="component" value="Unassembled WGS sequence"/>
</dbReference>
<dbReference type="EMBL" id="JAKZGP010000047">
    <property type="protein sequence ID" value="MCH7410790.1"/>
    <property type="molecule type" value="Genomic_DNA"/>
</dbReference>
<sequence>MKKRFRMNLIKAAVIGFLLSACTGKSSTNENHAEASSRFYIEIGNFEEAKLFYSWTTDRIPMVSAHRGGPYPGFPENAIETFENVISHTPAILEFDVALTKDSVMVLMHDNTVDRTTNGSGKVIDMTFEEIRNLRLKDNDGNLTDFIIPTLDEVLAWGKGKVLFTVDIKREVPFELVVDAIKSHQAEPYAAVITYSVEAAKKVHALHADLMLSVTIRNEGELERFENSGIPVDRWIAFTGTSERPKAFNETLHERGVFTILGVLGNLDRSAISRGDHIYTEFVENGVDILATDRPIEASEAIKFLFPEESSKFKYFDERKKHD</sequence>
<keyword evidence="1" id="KW-0732">Signal</keyword>